<sequence length="231" mass="25522">MSDFIEVYDDALDPGLVDAILDAFERSDRKSPGRTGHGVDPARKDSLDLDLTAAAGSDPSWKALHDGVLDATLRHLHRYVTTYQAMLVGALSASLVDPGTGLPLDLAAGELTEAQSGMLLMKLYRPGHIIMQKYARGVGGYHHWHSEIYPRSPDCETLHRVLLFMFYLNTVEQGGETAFLHQGRSIRPRKGRMVIAPAGFTHTHKGNVPTSGDKWILTSWVMFHRAESLFG</sequence>
<keyword evidence="9" id="KW-1185">Reference proteome</keyword>
<dbReference type="GO" id="GO:0051213">
    <property type="term" value="F:dioxygenase activity"/>
    <property type="evidence" value="ECO:0007669"/>
    <property type="project" value="UniProtKB-KW"/>
</dbReference>
<keyword evidence="5" id="KW-0560">Oxidoreductase</keyword>
<keyword evidence="3" id="KW-0847">Vitamin C</keyword>
<evidence type="ECO:0000256" key="6">
    <source>
        <dbReference type="ARBA" id="ARBA00023004"/>
    </source>
</evidence>
<evidence type="ECO:0000256" key="5">
    <source>
        <dbReference type="ARBA" id="ARBA00023002"/>
    </source>
</evidence>
<dbReference type="OrthoDB" id="269774at2"/>
<dbReference type="InterPro" id="IPR044862">
    <property type="entry name" value="Pro_4_hyd_alph_FE2OG_OXY"/>
</dbReference>
<dbReference type="SMART" id="SM00702">
    <property type="entry name" value="P4Hc"/>
    <property type="match status" value="1"/>
</dbReference>
<keyword evidence="6" id="KW-0408">Iron</keyword>
<evidence type="ECO:0000256" key="1">
    <source>
        <dbReference type="ARBA" id="ARBA00001961"/>
    </source>
</evidence>
<evidence type="ECO:0000259" key="7">
    <source>
        <dbReference type="PROSITE" id="PS51471"/>
    </source>
</evidence>
<evidence type="ECO:0000313" key="9">
    <source>
        <dbReference type="Proteomes" id="UP000317835"/>
    </source>
</evidence>
<organism evidence="8 9">
    <name type="scientific">Tautonia plasticadhaerens</name>
    <dbReference type="NCBI Taxonomy" id="2527974"/>
    <lineage>
        <taxon>Bacteria</taxon>
        <taxon>Pseudomonadati</taxon>
        <taxon>Planctomycetota</taxon>
        <taxon>Planctomycetia</taxon>
        <taxon>Isosphaerales</taxon>
        <taxon>Isosphaeraceae</taxon>
        <taxon>Tautonia</taxon>
    </lineage>
</organism>
<dbReference type="PROSITE" id="PS51471">
    <property type="entry name" value="FE2OG_OXY"/>
    <property type="match status" value="1"/>
</dbReference>
<dbReference type="EMBL" id="CP036426">
    <property type="protein sequence ID" value="QDV34837.1"/>
    <property type="molecule type" value="Genomic_DNA"/>
</dbReference>
<feature type="domain" description="Fe2OG dioxygenase" evidence="7">
    <location>
        <begin position="115"/>
        <end position="223"/>
    </location>
</feature>
<proteinExistence type="predicted"/>
<name>A0A518H1W2_9BACT</name>
<dbReference type="PANTHER" id="PTHR10869">
    <property type="entry name" value="PROLYL 4-HYDROXYLASE ALPHA SUBUNIT"/>
    <property type="match status" value="1"/>
</dbReference>
<evidence type="ECO:0000256" key="4">
    <source>
        <dbReference type="ARBA" id="ARBA00022964"/>
    </source>
</evidence>
<dbReference type="RefSeq" id="WP_145270022.1">
    <property type="nucleotide sequence ID" value="NZ_CP036426.1"/>
</dbReference>
<gene>
    <name evidence="8" type="ORF">ElP_27340</name>
</gene>
<comment type="cofactor">
    <cofactor evidence="1">
        <name>L-ascorbate</name>
        <dbReference type="ChEBI" id="CHEBI:38290"/>
    </cofactor>
</comment>
<dbReference type="Gene3D" id="2.60.120.620">
    <property type="entry name" value="q2cbj1_9rhob like domain"/>
    <property type="match status" value="1"/>
</dbReference>
<dbReference type="GO" id="GO:0016705">
    <property type="term" value="F:oxidoreductase activity, acting on paired donors, with incorporation or reduction of molecular oxygen"/>
    <property type="evidence" value="ECO:0007669"/>
    <property type="project" value="InterPro"/>
</dbReference>
<dbReference type="PANTHER" id="PTHR10869:SF246">
    <property type="entry name" value="TRANSMEMBRANE PROLYL 4-HYDROXYLASE"/>
    <property type="match status" value="1"/>
</dbReference>
<dbReference type="InterPro" id="IPR045054">
    <property type="entry name" value="P4HA-like"/>
</dbReference>
<evidence type="ECO:0000256" key="3">
    <source>
        <dbReference type="ARBA" id="ARBA00022896"/>
    </source>
</evidence>
<dbReference type="Proteomes" id="UP000317835">
    <property type="component" value="Chromosome"/>
</dbReference>
<protein>
    <recommendedName>
        <fullName evidence="7">Fe2OG dioxygenase domain-containing protein</fullName>
    </recommendedName>
</protein>
<dbReference type="InterPro" id="IPR006620">
    <property type="entry name" value="Pro_4_hyd_alph"/>
</dbReference>
<dbReference type="InterPro" id="IPR005123">
    <property type="entry name" value="Oxoglu/Fe-dep_dioxygenase_dom"/>
</dbReference>
<accession>A0A518H1W2</accession>
<keyword evidence="2" id="KW-0479">Metal-binding</keyword>
<reference evidence="8 9" key="1">
    <citation type="submission" date="2019-02" db="EMBL/GenBank/DDBJ databases">
        <title>Deep-cultivation of Planctomycetes and their phenomic and genomic characterization uncovers novel biology.</title>
        <authorList>
            <person name="Wiegand S."/>
            <person name="Jogler M."/>
            <person name="Boedeker C."/>
            <person name="Pinto D."/>
            <person name="Vollmers J."/>
            <person name="Rivas-Marin E."/>
            <person name="Kohn T."/>
            <person name="Peeters S.H."/>
            <person name="Heuer A."/>
            <person name="Rast P."/>
            <person name="Oberbeckmann S."/>
            <person name="Bunk B."/>
            <person name="Jeske O."/>
            <person name="Meyerdierks A."/>
            <person name="Storesund J.E."/>
            <person name="Kallscheuer N."/>
            <person name="Luecker S."/>
            <person name="Lage O.M."/>
            <person name="Pohl T."/>
            <person name="Merkel B.J."/>
            <person name="Hornburger P."/>
            <person name="Mueller R.-W."/>
            <person name="Bruemmer F."/>
            <person name="Labrenz M."/>
            <person name="Spormann A.M."/>
            <person name="Op den Camp H."/>
            <person name="Overmann J."/>
            <person name="Amann R."/>
            <person name="Jetten M.S.M."/>
            <person name="Mascher T."/>
            <person name="Medema M.H."/>
            <person name="Devos D.P."/>
            <person name="Kaster A.-K."/>
            <person name="Ovreas L."/>
            <person name="Rohde M."/>
            <person name="Galperin M.Y."/>
            <person name="Jogler C."/>
        </authorList>
    </citation>
    <scope>NUCLEOTIDE SEQUENCE [LARGE SCALE GENOMIC DNA]</scope>
    <source>
        <strain evidence="8 9">ElP</strain>
    </source>
</reference>
<dbReference type="Pfam" id="PF13640">
    <property type="entry name" value="2OG-FeII_Oxy_3"/>
    <property type="match status" value="1"/>
</dbReference>
<evidence type="ECO:0000256" key="2">
    <source>
        <dbReference type="ARBA" id="ARBA00022723"/>
    </source>
</evidence>
<evidence type="ECO:0000313" key="8">
    <source>
        <dbReference type="EMBL" id="QDV34837.1"/>
    </source>
</evidence>
<dbReference type="GO" id="GO:0031418">
    <property type="term" value="F:L-ascorbic acid binding"/>
    <property type="evidence" value="ECO:0007669"/>
    <property type="project" value="UniProtKB-KW"/>
</dbReference>
<dbReference type="KEGG" id="tpla:ElP_27340"/>
<dbReference type="AlphaFoldDB" id="A0A518H1W2"/>
<dbReference type="GO" id="GO:0005506">
    <property type="term" value="F:iron ion binding"/>
    <property type="evidence" value="ECO:0007669"/>
    <property type="project" value="InterPro"/>
</dbReference>
<keyword evidence="4" id="KW-0223">Dioxygenase</keyword>